<evidence type="ECO:0000256" key="1">
    <source>
        <dbReference type="SAM" id="MobiDB-lite"/>
    </source>
</evidence>
<organism evidence="2 3">
    <name type="scientific">Prorocentrum cordatum</name>
    <dbReference type="NCBI Taxonomy" id="2364126"/>
    <lineage>
        <taxon>Eukaryota</taxon>
        <taxon>Sar</taxon>
        <taxon>Alveolata</taxon>
        <taxon>Dinophyceae</taxon>
        <taxon>Prorocentrales</taxon>
        <taxon>Prorocentraceae</taxon>
        <taxon>Prorocentrum</taxon>
    </lineage>
</organism>
<keyword evidence="3" id="KW-1185">Reference proteome</keyword>
<gene>
    <name evidence="2" type="ORF">PCOR1329_LOCUS5573</name>
</gene>
<feature type="compositionally biased region" description="Polar residues" evidence="1">
    <location>
        <begin position="137"/>
        <end position="148"/>
    </location>
</feature>
<feature type="non-terminal residue" evidence="2">
    <location>
        <position position="1"/>
    </location>
</feature>
<dbReference type="Proteomes" id="UP001189429">
    <property type="component" value="Unassembled WGS sequence"/>
</dbReference>
<proteinExistence type="predicted"/>
<sequence length="229" mass="26056">RRCRPPSRTPKSSTRGRAPCQRSRRPRWKRSIQIPMLFPLLGKSRRVAGSCASPGSRRVRRLRSTSRPSQSRTSPKCRGRRFSSHQFSSNQVSCSQISSHRPSSHQFISHSSHQPSSRQPTRQISSHQFSSNQVSSPQAGSHQISSHVLRSRSLRSLRVMMCSTSRGSACLGSRRRRRCPGPLPLSKPRRAGPRCRRRPRRHRKPLTKRPAMSPTVRSGRSFGRSSRRI</sequence>
<reference evidence="2" key="1">
    <citation type="submission" date="2023-10" db="EMBL/GenBank/DDBJ databases">
        <authorList>
            <person name="Chen Y."/>
            <person name="Shah S."/>
            <person name="Dougan E. K."/>
            <person name="Thang M."/>
            <person name="Chan C."/>
        </authorList>
    </citation>
    <scope>NUCLEOTIDE SEQUENCE [LARGE SCALE GENOMIC DNA]</scope>
</reference>
<feature type="region of interest" description="Disordered" evidence="1">
    <location>
        <begin position="168"/>
        <end position="229"/>
    </location>
</feature>
<dbReference type="EMBL" id="CAUYUJ010001471">
    <property type="protein sequence ID" value="CAK0796106.1"/>
    <property type="molecule type" value="Genomic_DNA"/>
</dbReference>
<feature type="compositionally biased region" description="Basic residues" evidence="1">
    <location>
        <begin position="187"/>
        <end position="207"/>
    </location>
</feature>
<feature type="non-terminal residue" evidence="2">
    <location>
        <position position="229"/>
    </location>
</feature>
<evidence type="ECO:0000313" key="3">
    <source>
        <dbReference type="Proteomes" id="UP001189429"/>
    </source>
</evidence>
<evidence type="ECO:0000313" key="2">
    <source>
        <dbReference type="EMBL" id="CAK0796106.1"/>
    </source>
</evidence>
<protein>
    <submittedName>
        <fullName evidence="2">Uncharacterized protein</fullName>
    </submittedName>
</protein>
<name>A0ABN9PSI1_9DINO</name>
<feature type="compositionally biased region" description="Low complexity" evidence="1">
    <location>
        <begin position="65"/>
        <end position="74"/>
    </location>
</feature>
<feature type="compositionally biased region" description="Low complexity" evidence="1">
    <location>
        <begin position="88"/>
        <end position="136"/>
    </location>
</feature>
<comment type="caution">
    <text evidence="2">The sequence shown here is derived from an EMBL/GenBank/DDBJ whole genome shotgun (WGS) entry which is preliminary data.</text>
</comment>
<accession>A0ABN9PSI1</accession>
<feature type="region of interest" description="Disordered" evidence="1">
    <location>
        <begin position="46"/>
        <end position="148"/>
    </location>
</feature>
<feature type="region of interest" description="Disordered" evidence="1">
    <location>
        <begin position="1"/>
        <end position="31"/>
    </location>
</feature>
<feature type="compositionally biased region" description="Low complexity" evidence="1">
    <location>
        <begin position="217"/>
        <end position="229"/>
    </location>
</feature>